<accession>K9ZQA7</accession>
<proteinExistence type="predicted"/>
<dbReference type="EMBL" id="CP003663">
    <property type="protein sequence ID" value="AFZ61361.1"/>
    <property type="molecule type" value="Genomic_DNA"/>
</dbReference>
<keyword evidence="1" id="KW-0347">Helicase</keyword>
<keyword evidence="1" id="KW-0378">Hydrolase</keyword>
<dbReference type="HOGENOM" id="CLU_1060249_0_0_3"/>
<keyword evidence="2" id="KW-1185">Reference proteome</keyword>
<organism evidence="1 2">
    <name type="scientific">Anabaena cylindrica (strain ATCC 27899 / PCC 7122)</name>
    <dbReference type="NCBI Taxonomy" id="272123"/>
    <lineage>
        <taxon>Bacteria</taxon>
        <taxon>Bacillati</taxon>
        <taxon>Cyanobacteriota</taxon>
        <taxon>Cyanophyceae</taxon>
        <taxon>Nostocales</taxon>
        <taxon>Nostocaceae</taxon>
        <taxon>Anabaena</taxon>
    </lineage>
</organism>
<dbReference type="KEGG" id="acy:Anacy_6088"/>
<dbReference type="AlphaFoldDB" id="K9ZQA7"/>
<keyword evidence="1" id="KW-0614">Plasmid</keyword>
<dbReference type="OrthoDB" id="9757917at2"/>
<evidence type="ECO:0000313" key="2">
    <source>
        <dbReference type="Proteomes" id="UP000010474"/>
    </source>
</evidence>
<geneLocation type="plasmid" evidence="1 2">
    <name>pANACY.04</name>
</geneLocation>
<dbReference type="RefSeq" id="WP_015217823.1">
    <property type="nucleotide sequence ID" value="NC_019774.1"/>
</dbReference>
<gene>
    <name evidence="1" type="ordered locus">Anacy_6088</name>
</gene>
<dbReference type="Proteomes" id="UP000010474">
    <property type="component" value="Plasmid pANACY.04"/>
</dbReference>
<protein>
    <submittedName>
        <fullName evidence="1">Superfamily I DNA/RNA helicase</fullName>
    </submittedName>
</protein>
<dbReference type="GO" id="GO:0004386">
    <property type="term" value="F:helicase activity"/>
    <property type="evidence" value="ECO:0007669"/>
    <property type="project" value="UniProtKB-KW"/>
</dbReference>
<reference evidence="2" key="1">
    <citation type="journal article" date="2013" name="Proc. Natl. Acad. Sci. U.S.A.">
        <title>Improving the coverage of the cyanobacterial phylum using diversity-driven genome sequencing.</title>
        <authorList>
            <person name="Shih P.M."/>
            <person name="Wu D."/>
            <person name="Latifi A."/>
            <person name="Axen S.D."/>
            <person name="Fewer D.P."/>
            <person name="Talla E."/>
            <person name="Calteau A."/>
            <person name="Cai F."/>
            <person name="Tandeau de Marsac N."/>
            <person name="Rippka R."/>
            <person name="Herdman M."/>
            <person name="Sivonen K."/>
            <person name="Coursin T."/>
            <person name="Laurent T."/>
            <person name="Goodwin L."/>
            <person name="Nolan M."/>
            <person name="Davenport K.W."/>
            <person name="Han C.S."/>
            <person name="Rubin E.M."/>
            <person name="Eisen J.A."/>
            <person name="Woyke T."/>
            <person name="Gugger M."/>
            <person name="Kerfeld C.A."/>
        </authorList>
    </citation>
    <scope>NUCLEOTIDE SEQUENCE [LARGE SCALE GENOMIC DNA]</scope>
    <source>
        <strain evidence="2">ATCC 27899 / PCC 7122</strain>
    </source>
</reference>
<keyword evidence="1" id="KW-0067">ATP-binding</keyword>
<dbReference type="PATRIC" id="fig|272123.3.peg.6616"/>
<name>K9ZQA7_ANACC</name>
<evidence type="ECO:0000313" key="1">
    <source>
        <dbReference type="EMBL" id="AFZ61361.1"/>
    </source>
</evidence>
<sequence>MAQESQIRDLLQTWLHYIHIENLTNAKVEAGDEDQPHIWDSGVNLVGDKLLLDESLFKQLKQPFKTSKTKSQTKSQTNPPSIAVAFPQLYLIEGNRRQFRPLFTIDISPIFDGNYRQSGWDLTTFEFQPVIPNLMQWYGLEEETAESLVTKEGLKVFLETTFNRPFKTLQDFIGLISLPPFPVRSKLLPYLLNFGYVAFNHNLNKDFQKISEQRQWDWAVPAHPAYEYLFGQPIGVTVPKRENCTLRLKALSIKDLSDTYFP</sequence>
<keyword evidence="1" id="KW-0547">Nucleotide-binding</keyword>